<evidence type="ECO:0000256" key="2">
    <source>
        <dbReference type="ARBA" id="ARBA00008632"/>
    </source>
</evidence>
<dbReference type="GO" id="GO:0005635">
    <property type="term" value="C:nuclear envelope"/>
    <property type="evidence" value="ECO:0007669"/>
    <property type="project" value="UniProtKB-SubCell"/>
</dbReference>
<dbReference type="GO" id="GO:0060061">
    <property type="term" value="P:Spemann organizer formation"/>
    <property type="evidence" value="ECO:0007669"/>
    <property type="project" value="TreeGrafter"/>
</dbReference>
<dbReference type="Proteomes" id="UP000246464">
    <property type="component" value="Chromosome 9"/>
</dbReference>
<feature type="compositionally biased region" description="Basic residues" evidence="7">
    <location>
        <begin position="247"/>
        <end position="256"/>
    </location>
</feature>
<keyword evidence="6" id="KW-0539">Nucleus</keyword>
<gene>
    <name evidence="8" type="ORF">SMAX5B_018781</name>
</gene>
<feature type="region of interest" description="Disordered" evidence="7">
    <location>
        <begin position="1"/>
        <end position="34"/>
    </location>
</feature>
<name>A0A2U9BRL0_SCOMX</name>
<feature type="region of interest" description="Disordered" evidence="7">
    <location>
        <begin position="115"/>
        <end position="265"/>
    </location>
</feature>
<dbReference type="GO" id="GO:0016055">
    <property type="term" value="P:Wnt signaling pathway"/>
    <property type="evidence" value="ECO:0007669"/>
    <property type="project" value="UniProtKB-KW"/>
</dbReference>
<comment type="similarity">
    <text evidence="2">Belongs to the CUSTOS family.</text>
</comment>
<evidence type="ECO:0000256" key="7">
    <source>
        <dbReference type="SAM" id="MobiDB-lite"/>
    </source>
</evidence>
<dbReference type="GO" id="GO:0030178">
    <property type="term" value="P:negative regulation of Wnt signaling pathway"/>
    <property type="evidence" value="ECO:0007669"/>
    <property type="project" value="TreeGrafter"/>
</dbReference>
<evidence type="ECO:0000256" key="1">
    <source>
        <dbReference type="ARBA" id="ARBA00004259"/>
    </source>
</evidence>
<dbReference type="STRING" id="52904.ENSSMAP00000030755"/>
<evidence type="ECO:0000313" key="8">
    <source>
        <dbReference type="EMBL" id="AWP06523.1"/>
    </source>
</evidence>
<reference evidence="8 9" key="1">
    <citation type="submission" date="2017-12" db="EMBL/GenBank/DDBJ databases">
        <title>Integrating genomic resources of turbot (Scophthalmus maximus) in depth evaluation of genetic and physical mapping variation across individuals.</title>
        <authorList>
            <person name="Martinez P."/>
        </authorList>
    </citation>
    <scope>NUCLEOTIDE SEQUENCE [LARGE SCALE GENOMIC DNA]</scope>
</reference>
<keyword evidence="4" id="KW-0217">Developmental protein</keyword>
<feature type="compositionally biased region" description="Polar residues" evidence="7">
    <location>
        <begin position="121"/>
        <end position="130"/>
    </location>
</feature>
<sequence length="265" mass="29147">MAAAAAAAGSAKNMVGGSDNSSSDSSDDDEARRRCREAVWETRAVAHKEEDNTVKQSKRFVVAEHEHDGNELQVTQGFRTHVAKKLGHLLDSYISETQIKNSSCVESAGCDDDDEEGFRLFSTSVPGQTTEEPPVPVRRRPVYSSSDSDSEMETRLREAAVSVKDLLPSLTLPSTTPPPSSEPPCSGQVKEKEMIAEGEEGQVVKKKKKKKRRQNPEESAQVDCARCPVKAQSNGEHGNVEQEQFKAKRKKKKKRQGNTMDEAMS</sequence>
<dbReference type="OMA" id="WDCTALA"/>
<evidence type="ECO:0000313" key="9">
    <source>
        <dbReference type="Proteomes" id="UP000246464"/>
    </source>
</evidence>
<organism evidence="8 9">
    <name type="scientific">Scophthalmus maximus</name>
    <name type="common">Turbot</name>
    <name type="synonym">Psetta maxima</name>
    <dbReference type="NCBI Taxonomy" id="52904"/>
    <lineage>
        <taxon>Eukaryota</taxon>
        <taxon>Metazoa</taxon>
        <taxon>Chordata</taxon>
        <taxon>Craniata</taxon>
        <taxon>Vertebrata</taxon>
        <taxon>Euteleostomi</taxon>
        <taxon>Actinopterygii</taxon>
        <taxon>Neopterygii</taxon>
        <taxon>Teleostei</taxon>
        <taxon>Neoteleostei</taxon>
        <taxon>Acanthomorphata</taxon>
        <taxon>Carangaria</taxon>
        <taxon>Pleuronectiformes</taxon>
        <taxon>Pleuronectoidei</taxon>
        <taxon>Scophthalmidae</taxon>
        <taxon>Scophthalmus</taxon>
    </lineage>
</organism>
<keyword evidence="9" id="KW-1185">Reference proteome</keyword>
<evidence type="ECO:0000256" key="3">
    <source>
        <dbReference type="ARBA" id="ARBA00013465"/>
    </source>
</evidence>
<dbReference type="AlphaFoldDB" id="A0A2U9BRL0"/>
<proteinExistence type="inferred from homology"/>
<evidence type="ECO:0000256" key="4">
    <source>
        <dbReference type="ARBA" id="ARBA00022473"/>
    </source>
</evidence>
<protein>
    <recommendedName>
        <fullName evidence="3">Protein CUSTOS</fullName>
    </recommendedName>
</protein>
<dbReference type="InterPro" id="IPR026694">
    <property type="entry name" value="CUSTOS"/>
</dbReference>
<comment type="subcellular location">
    <subcellularLocation>
        <location evidence="1">Nucleus envelope</location>
    </subcellularLocation>
</comment>
<dbReference type="Pfam" id="PF23999">
    <property type="entry name" value="CUSTOS"/>
    <property type="match status" value="1"/>
</dbReference>
<accession>A0A2U9BRL0</accession>
<feature type="compositionally biased region" description="Basic residues" evidence="7">
    <location>
        <begin position="204"/>
        <end position="213"/>
    </location>
</feature>
<dbReference type="PANTHER" id="PTHR14482">
    <property type="entry name" value="CHROMOSOME 12 ORF 43 HOMOLOG"/>
    <property type="match status" value="1"/>
</dbReference>
<dbReference type="EMBL" id="CP026251">
    <property type="protein sequence ID" value="AWP06523.1"/>
    <property type="molecule type" value="Genomic_DNA"/>
</dbReference>
<evidence type="ECO:0000256" key="5">
    <source>
        <dbReference type="ARBA" id="ARBA00022687"/>
    </source>
</evidence>
<keyword evidence="5" id="KW-0879">Wnt signaling pathway</keyword>
<dbReference type="PANTHER" id="PTHR14482:SF0">
    <property type="entry name" value="PROTEIN CUSTOS"/>
    <property type="match status" value="1"/>
</dbReference>
<evidence type="ECO:0000256" key="6">
    <source>
        <dbReference type="ARBA" id="ARBA00023242"/>
    </source>
</evidence>